<keyword evidence="9" id="KW-1185">Reference proteome</keyword>
<feature type="domain" description="HAMP" evidence="7">
    <location>
        <begin position="693"/>
        <end position="743"/>
    </location>
</feature>
<name>A0ABQ0MG64_9BACT</name>
<feature type="compositionally biased region" description="Polar residues" evidence="4">
    <location>
        <begin position="790"/>
        <end position="802"/>
    </location>
</feature>
<keyword evidence="3" id="KW-0807">Transducer</keyword>
<dbReference type="InterPro" id="IPR004090">
    <property type="entry name" value="Chemotax_Me-accpt_rcpt"/>
</dbReference>
<dbReference type="InterPro" id="IPR051310">
    <property type="entry name" value="MCP_chemotaxis"/>
</dbReference>
<evidence type="ECO:0000313" key="8">
    <source>
        <dbReference type="EMBL" id="GAW65998.1"/>
    </source>
</evidence>
<dbReference type="PRINTS" id="PR00260">
    <property type="entry name" value="CHEMTRNSDUCR"/>
</dbReference>
<dbReference type="PROSITE" id="PS50111">
    <property type="entry name" value="CHEMOTAXIS_TRANSDUC_2"/>
    <property type="match status" value="1"/>
</dbReference>
<dbReference type="SMART" id="SM00091">
    <property type="entry name" value="PAS"/>
    <property type="match status" value="3"/>
</dbReference>
<organism evidence="8 9">
    <name type="scientific">Geoanaerobacter pelophilus</name>
    <dbReference type="NCBI Taxonomy" id="60036"/>
    <lineage>
        <taxon>Bacteria</taxon>
        <taxon>Pseudomonadati</taxon>
        <taxon>Thermodesulfobacteriota</taxon>
        <taxon>Desulfuromonadia</taxon>
        <taxon>Geobacterales</taxon>
        <taxon>Geobacteraceae</taxon>
        <taxon>Geoanaerobacter</taxon>
    </lineage>
</organism>
<dbReference type="SMART" id="SM00283">
    <property type="entry name" value="MA"/>
    <property type="match status" value="1"/>
</dbReference>
<feature type="domain" description="Methyl-accepting transducer" evidence="6">
    <location>
        <begin position="748"/>
        <end position="963"/>
    </location>
</feature>
<evidence type="ECO:0000313" key="9">
    <source>
        <dbReference type="Proteomes" id="UP000194153"/>
    </source>
</evidence>
<dbReference type="SUPFAM" id="SSF58104">
    <property type="entry name" value="Methyl-accepting chemotaxis protein (MCP) signaling domain"/>
    <property type="match status" value="1"/>
</dbReference>
<feature type="chain" id="PRO_5045039370" evidence="5">
    <location>
        <begin position="28"/>
        <end position="1037"/>
    </location>
</feature>
<dbReference type="Pfam" id="PF13188">
    <property type="entry name" value="PAS_8"/>
    <property type="match status" value="1"/>
</dbReference>
<feature type="region of interest" description="Disordered" evidence="4">
    <location>
        <begin position="762"/>
        <end position="811"/>
    </location>
</feature>
<comment type="similarity">
    <text evidence="2">Belongs to the methyl-accepting chemotaxis (MCP) protein family.</text>
</comment>
<dbReference type="InterPro" id="IPR003660">
    <property type="entry name" value="HAMP_dom"/>
</dbReference>
<dbReference type="EMBL" id="BDQG01000001">
    <property type="protein sequence ID" value="GAW65998.1"/>
    <property type="molecule type" value="Genomic_DNA"/>
</dbReference>
<keyword evidence="5" id="KW-0732">Signal</keyword>
<evidence type="ECO:0000256" key="2">
    <source>
        <dbReference type="ARBA" id="ARBA00029447"/>
    </source>
</evidence>
<dbReference type="InterPro" id="IPR000014">
    <property type="entry name" value="PAS"/>
</dbReference>
<comment type="caution">
    <text evidence="8">The sequence shown here is derived from an EMBL/GenBank/DDBJ whole genome shotgun (WGS) entry which is preliminary data.</text>
</comment>
<dbReference type="PROSITE" id="PS50885">
    <property type="entry name" value="HAMP"/>
    <property type="match status" value="1"/>
</dbReference>
<evidence type="ECO:0000256" key="1">
    <source>
        <dbReference type="ARBA" id="ARBA00022500"/>
    </source>
</evidence>
<dbReference type="RefSeq" id="WP_085812395.1">
    <property type="nucleotide sequence ID" value="NZ_BDQG01000001.1"/>
</dbReference>
<feature type="compositionally biased region" description="Low complexity" evidence="4">
    <location>
        <begin position="772"/>
        <end position="789"/>
    </location>
</feature>
<dbReference type="Gene3D" id="3.30.450.20">
    <property type="entry name" value="PAS domain"/>
    <property type="match status" value="1"/>
</dbReference>
<accession>A0ABQ0MG64</accession>
<evidence type="ECO:0000256" key="5">
    <source>
        <dbReference type="SAM" id="SignalP"/>
    </source>
</evidence>
<dbReference type="InterPro" id="IPR035965">
    <property type="entry name" value="PAS-like_dom_sf"/>
</dbReference>
<dbReference type="Gene3D" id="1.20.120.1530">
    <property type="match status" value="2"/>
</dbReference>
<dbReference type="SUPFAM" id="SSF55785">
    <property type="entry name" value="PYP-like sensor domain (PAS domain)"/>
    <property type="match status" value="1"/>
</dbReference>
<feature type="signal peptide" evidence="5">
    <location>
        <begin position="1"/>
        <end position="27"/>
    </location>
</feature>
<dbReference type="PANTHER" id="PTHR43531">
    <property type="entry name" value="PROTEIN ICFG"/>
    <property type="match status" value="1"/>
</dbReference>
<reference evidence="8 9" key="1">
    <citation type="submission" date="2017-04" db="EMBL/GenBank/DDBJ databases">
        <authorList>
            <consortium name="Geobacter pelophilus Genome Sequencing"/>
            <person name="Aoyagi T."/>
            <person name="Koike H."/>
            <person name="Hori T."/>
        </authorList>
    </citation>
    <scope>NUCLEOTIDE SEQUENCE [LARGE SCALE GENOMIC DNA]</scope>
    <source>
        <strain evidence="8 9">Drf2</strain>
    </source>
</reference>
<dbReference type="PANTHER" id="PTHR43531:SF11">
    <property type="entry name" value="METHYL-ACCEPTING CHEMOTAXIS PROTEIN 3"/>
    <property type="match status" value="1"/>
</dbReference>
<evidence type="ECO:0000259" key="7">
    <source>
        <dbReference type="PROSITE" id="PS50885"/>
    </source>
</evidence>
<dbReference type="Gene3D" id="1.10.287.950">
    <property type="entry name" value="Methyl-accepting chemotaxis protein"/>
    <property type="match status" value="1"/>
</dbReference>
<dbReference type="Proteomes" id="UP000194153">
    <property type="component" value="Unassembled WGS sequence"/>
</dbReference>
<keyword evidence="1" id="KW-0145">Chemotaxis</keyword>
<dbReference type="InterPro" id="IPR004089">
    <property type="entry name" value="MCPsignal_dom"/>
</dbReference>
<protein>
    <submittedName>
        <fullName evidence="8">Methyl-accepting chemotaxis protein</fullName>
    </submittedName>
</protein>
<evidence type="ECO:0000256" key="3">
    <source>
        <dbReference type="PROSITE-ProRule" id="PRU00284"/>
    </source>
</evidence>
<dbReference type="Pfam" id="PF00015">
    <property type="entry name" value="MCPsignal"/>
    <property type="match status" value="1"/>
</dbReference>
<evidence type="ECO:0000259" key="6">
    <source>
        <dbReference type="PROSITE" id="PS50111"/>
    </source>
</evidence>
<reference evidence="9" key="2">
    <citation type="submission" date="2017-05" db="EMBL/GenBank/DDBJ databases">
        <title>Draft genome sequence of Geobacter pelophilus, a iron(III)-reducing bacteria.</title>
        <authorList>
            <person name="Aoyagi T."/>
            <person name="Koike H."/>
            <person name="Morita T."/>
            <person name="Sato Y."/>
            <person name="Habe H."/>
            <person name="Hori T."/>
        </authorList>
    </citation>
    <scope>NUCLEOTIDE SEQUENCE [LARGE SCALE GENOMIC DNA]</scope>
    <source>
        <strain evidence="9">Drf2</strain>
    </source>
</reference>
<sequence length="1037" mass="112380">MKNLNAAKRIMFGFIAAAVLCCLGCYAALHGSAAVAAGASAAALLATLALGAYLSRGIAGEMASLALQASDARQEAERLTERNDWFRAIIDAVPFPVHVTDNDMNWTFMNKPFEELLVREGRIRDRESALGLACSNAAANICNNDGCGIKQLHRGKNESFFTWCGSECKQDTSYLVNSKGERIGYVEVVTDLTAMIRNRDYTQAEVERMADNLTKLALGDLNLNLQVGEADEHTGQARENFVKINESLARVKEAVGAMIEDTETLVGAALAGRFQTRVDASRHQGDYRSIVDGVNRTLDMVVDKNDWYEAIIDAVPFPIHVTDNDMNWTFMNKPFEKLLVREGRIKDRVSAVGLACSNAAANICNSEGCGIKQLHKGVAESYFDWCGSGCKQDTSYLVNRKGEKIGYVEVVTDLTAMIRNRDYSKAEVERMAGNLTKLALGNLDLDLKVAEGDEHTVQAREDFQKINDSLSSVKDAVGAMIEDTEKLVSAALAGQFQTRTDASRHRGEYRAIVDGVNKTLDMVVDKNDWYEAIIDAVPFPIHVTDNDMNWTFLNKPFEALLVKEGRIRDRVTALGLPCSNAAANICNSEGCGIKQLHRGVPESYFDWCGSGCKQDTSYLLNRKGEKIGYVEVVQDLTAIIRNRDYTKSEIERMAVNLQLLAQGDLDLNFAIGQPDQHTKESHADFLRIDDSLKSVKQAMDHIISITKEIADGNLTVEVTPRSEKDELLKDLAGMVGKLSEVVLEVKLAADNVTLGSKELAENAENTSQGATEQAASAEQASSSMEEMSANIRQTSDNASQTEKIAVKSAADAQEGGKAVAETLAAMKEIAGKISIVEEIARQTNMLALNAAIEAARAGEHGKGFAVVAAEVRKLAERSQKAAGEISTLSTSSVEIAEKAGNLLGEILPNIQRTAELVQEISAASREQDGGAQQINQAIQQLDQVIQKNAAVAEEMASTAEQLSSQAGQLQGTISFFRVNGAAQEGQWSGKHSTAPHGGASLTYSGSAAKATAKRGLKRAAADNGIAIQLDHDAFERF</sequence>
<evidence type="ECO:0000256" key="4">
    <source>
        <dbReference type="SAM" id="MobiDB-lite"/>
    </source>
</evidence>
<gene>
    <name evidence="8" type="ORF">GPEL0_01r1158</name>
</gene>
<proteinExistence type="inferred from homology"/>